<evidence type="ECO:0000313" key="3">
    <source>
        <dbReference type="EMBL" id="AHG01946.1"/>
    </source>
</evidence>
<evidence type="ECO:0000256" key="2">
    <source>
        <dbReference type="ARBA" id="ARBA00038358"/>
    </source>
</evidence>
<keyword evidence="1" id="KW-0378">Hydrolase</keyword>
<organism evidence="3 4">
    <name type="scientific">Halostagnicola larsenii XH-48</name>
    <dbReference type="NCBI Taxonomy" id="797299"/>
    <lineage>
        <taxon>Archaea</taxon>
        <taxon>Methanobacteriati</taxon>
        <taxon>Methanobacteriota</taxon>
        <taxon>Stenosarchaea group</taxon>
        <taxon>Halobacteria</taxon>
        <taxon>Halobacteriales</taxon>
        <taxon>Natrialbaceae</taxon>
        <taxon>Halostagnicola</taxon>
    </lineage>
</organism>
<dbReference type="EMBL" id="CP007057">
    <property type="protein sequence ID" value="AHG01946.1"/>
    <property type="molecule type" value="Genomic_DNA"/>
</dbReference>
<comment type="similarity">
    <text evidence="2">Belongs to the glycosyl hydrolase 88 family.</text>
</comment>
<dbReference type="PANTHER" id="PTHR36845:SF1">
    <property type="entry name" value="HYDROLASE, PUTATIVE (AFU_ORTHOLOGUE AFUA_7G05090)-RELATED"/>
    <property type="match status" value="1"/>
</dbReference>
<dbReference type="Pfam" id="PF07470">
    <property type="entry name" value="Glyco_hydro_88"/>
    <property type="match status" value="1"/>
</dbReference>
<dbReference type="PANTHER" id="PTHR36845">
    <property type="entry name" value="HYDROLASE, PUTATIVE (AFU_ORTHOLOGUE AFUA_7G05090)-RELATED"/>
    <property type="match status" value="1"/>
</dbReference>
<dbReference type="eggNOG" id="arCOG02007">
    <property type="taxonomic scope" value="Archaea"/>
</dbReference>
<dbReference type="KEGG" id="hlr:HALLA_01215"/>
<dbReference type="InterPro" id="IPR012341">
    <property type="entry name" value="6hp_glycosidase-like_sf"/>
</dbReference>
<dbReference type="HOGENOM" id="CLU_027158_1_1_2"/>
<dbReference type="PATRIC" id="fig|797299.3.peg.3642"/>
<evidence type="ECO:0008006" key="5">
    <source>
        <dbReference type="Google" id="ProtNLM"/>
    </source>
</evidence>
<dbReference type="GO" id="GO:0000272">
    <property type="term" value="P:polysaccharide catabolic process"/>
    <property type="evidence" value="ECO:0007669"/>
    <property type="project" value="TreeGrafter"/>
</dbReference>
<dbReference type="Proteomes" id="UP000019024">
    <property type="component" value="Plasmid unnamed2"/>
</dbReference>
<dbReference type="AlphaFoldDB" id="W0JTK0"/>
<dbReference type="InterPro" id="IPR052369">
    <property type="entry name" value="UG_Glycosaminoglycan_Hydrolase"/>
</dbReference>
<name>W0JTK0_9EURY</name>
<dbReference type="InterPro" id="IPR008928">
    <property type="entry name" value="6-hairpin_glycosidase_sf"/>
</dbReference>
<dbReference type="InterPro" id="IPR010905">
    <property type="entry name" value="Glyco_hydro_88"/>
</dbReference>
<evidence type="ECO:0000256" key="1">
    <source>
        <dbReference type="ARBA" id="ARBA00022801"/>
    </source>
</evidence>
<keyword evidence="4" id="KW-1185">Reference proteome</keyword>
<protein>
    <recommendedName>
        <fullName evidence="5">Glycosyl hydrolase family 88</fullName>
    </recommendedName>
</protein>
<proteinExistence type="inferred from homology"/>
<dbReference type="GO" id="GO:0052757">
    <property type="term" value="F:chondroitin hydrolase activity"/>
    <property type="evidence" value="ECO:0007669"/>
    <property type="project" value="TreeGrafter"/>
</dbReference>
<accession>W0JTK0</accession>
<keyword evidence="3" id="KW-0614">Plasmid</keyword>
<reference evidence="3 4" key="1">
    <citation type="submission" date="2014-01" db="EMBL/GenBank/DDBJ databases">
        <authorList>
            <consortium name="DOE Joint Genome Institute"/>
            <person name="Anderson I."/>
            <person name="Huntemann M."/>
            <person name="Han J."/>
            <person name="Chen A."/>
            <person name="Kyrpides N."/>
            <person name="Mavromatis K."/>
            <person name="Markowitz V."/>
            <person name="Palaniappan K."/>
            <person name="Ivanova N."/>
            <person name="Schaumberg A."/>
            <person name="Pati A."/>
            <person name="Liolios K."/>
            <person name="Nordberg H.P."/>
            <person name="Cantor M.N."/>
            <person name="Hua S.X."/>
            <person name="Woyke T."/>
        </authorList>
    </citation>
    <scope>NUCLEOTIDE SEQUENCE [LARGE SCALE GENOMIC DNA]</scope>
    <source>
        <strain evidence="3 4">XH-48</strain>
        <plasmid evidence="4">2</plasmid>
    </source>
</reference>
<dbReference type="SUPFAM" id="SSF48208">
    <property type="entry name" value="Six-hairpin glycosidases"/>
    <property type="match status" value="1"/>
</dbReference>
<dbReference type="Gene3D" id="1.50.10.10">
    <property type="match status" value="1"/>
</dbReference>
<evidence type="ECO:0000313" key="4">
    <source>
        <dbReference type="Proteomes" id="UP000019024"/>
    </source>
</evidence>
<geneLocation type="plasmid" evidence="3">
    <name>unnamed</name>
</geneLocation>
<gene>
    <name evidence="3" type="ORF">HALLA_01215</name>
</gene>
<sequence>MINIIVVAILEEGMSVSTKTLRDAADALVARVDRTLDETGTAFPYFVDDDGSWVTTPNGNWCGGHWIGLLWFARDHVADDRSERFERAAREHTETMRSYMPRESMFCGMNFCYAGFGGYDRTGDRDLFALGLMGADAMIELYHERARQVALGGLDIAGPEQFRGPESDHGPSGHRIGAVDNVYTALPVLWRVYEETDDPTFRDVAVSHADRHLDWYVREDGRTWHHVVFDRETGALERQYNELAHSDETCWARGQGWNVAGLARAYDETRADRYLDALERTVAYYRANSPNDKVPYWDFEAPIDDESPRDTSAAALVAYGLGQLPDVDETYELRSDGGDVLETLLETYLVTDRDAPNYGAIEHSCFNKPGEYATDTEHVWTDYYVARAVERELDQRT</sequence>